<dbReference type="GO" id="GO:0005737">
    <property type="term" value="C:cytoplasm"/>
    <property type="evidence" value="ECO:0007669"/>
    <property type="project" value="TreeGrafter"/>
</dbReference>
<feature type="domain" description="Thiamine phosphate synthase/TenI" evidence="3">
    <location>
        <begin position="15"/>
        <end position="180"/>
    </location>
</feature>
<dbReference type="SUPFAM" id="SSF51391">
    <property type="entry name" value="Thiamin phosphate synthase"/>
    <property type="match status" value="1"/>
</dbReference>
<dbReference type="PANTHER" id="PTHR20857:SF22">
    <property type="entry name" value="THIAZOLE TAUTOMERASE"/>
    <property type="match status" value="1"/>
</dbReference>
<proteinExistence type="predicted"/>
<dbReference type="InterPro" id="IPR036206">
    <property type="entry name" value="ThiamineP_synth_sf"/>
</dbReference>
<sequence>MYELHVISDGIMPLTQFAEIAARIHPFVTAIHIRERQRTAIEIWNGVQQLLSNGIPPEKITVNDRLDIAWACGIGSVHLATHSIPLQPLVRLSHGLRIGRSVHTVEEARECATAGVDYLFFGHVYDSESKRGLKPRGLRQLHEVIAAVPIPVIAIGGIGLDQIDEVLDYGAQGIAVISSILHAVNPVKAAQQMAEKLNERR</sequence>
<dbReference type="CDD" id="cd00564">
    <property type="entry name" value="TMP_TenI"/>
    <property type="match status" value="1"/>
</dbReference>
<evidence type="ECO:0000256" key="1">
    <source>
        <dbReference type="ARBA" id="ARBA00004948"/>
    </source>
</evidence>
<dbReference type="AlphaFoldDB" id="A0A1G7EGV5"/>
<organism evidence="4 5">
    <name type="scientific">Fontibacillus panacisegetis</name>
    <dbReference type="NCBI Taxonomy" id="670482"/>
    <lineage>
        <taxon>Bacteria</taxon>
        <taxon>Bacillati</taxon>
        <taxon>Bacillota</taxon>
        <taxon>Bacilli</taxon>
        <taxon>Bacillales</taxon>
        <taxon>Paenibacillaceae</taxon>
        <taxon>Fontibacillus</taxon>
    </lineage>
</organism>
<comment type="pathway">
    <text evidence="1">Cofactor biosynthesis; thiamine diphosphate biosynthesis.</text>
</comment>
<dbReference type="STRING" id="670482.SAMN04488542_101201"/>
<dbReference type="PANTHER" id="PTHR20857">
    <property type="entry name" value="THIAMINE-PHOSPHATE PYROPHOSPHORYLASE"/>
    <property type="match status" value="1"/>
</dbReference>
<evidence type="ECO:0000313" key="5">
    <source>
        <dbReference type="Proteomes" id="UP000198972"/>
    </source>
</evidence>
<dbReference type="GO" id="GO:0004789">
    <property type="term" value="F:thiamine-phosphate diphosphorylase activity"/>
    <property type="evidence" value="ECO:0007669"/>
    <property type="project" value="TreeGrafter"/>
</dbReference>
<keyword evidence="2" id="KW-0784">Thiamine biosynthesis</keyword>
<dbReference type="InterPro" id="IPR022998">
    <property type="entry name" value="ThiamineP_synth_TenI"/>
</dbReference>
<dbReference type="InterPro" id="IPR013785">
    <property type="entry name" value="Aldolase_TIM"/>
</dbReference>
<accession>A0A1G7EGV5</accession>
<evidence type="ECO:0000256" key="2">
    <source>
        <dbReference type="ARBA" id="ARBA00022977"/>
    </source>
</evidence>
<evidence type="ECO:0000313" key="4">
    <source>
        <dbReference type="EMBL" id="SDE62878.1"/>
    </source>
</evidence>
<dbReference type="Proteomes" id="UP000198972">
    <property type="component" value="Unassembled WGS sequence"/>
</dbReference>
<reference evidence="4 5" key="1">
    <citation type="submission" date="2016-10" db="EMBL/GenBank/DDBJ databases">
        <authorList>
            <person name="de Groot N.N."/>
        </authorList>
    </citation>
    <scope>NUCLEOTIDE SEQUENCE [LARGE SCALE GENOMIC DNA]</scope>
    <source>
        <strain evidence="4 5">DSM 28129</strain>
    </source>
</reference>
<dbReference type="EMBL" id="FNBG01000001">
    <property type="protein sequence ID" value="SDE62878.1"/>
    <property type="molecule type" value="Genomic_DNA"/>
</dbReference>
<evidence type="ECO:0000259" key="3">
    <source>
        <dbReference type="Pfam" id="PF02581"/>
    </source>
</evidence>
<gene>
    <name evidence="4" type="ORF">SAMN04488542_101201</name>
</gene>
<protein>
    <submittedName>
        <fullName evidence="4">Thiazole tautomerase (Transcriptional regulator TenI)</fullName>
    </submittedName>
</protein>
<dbReference type="Pfam" id="PF02581">
    <property type="entry name" value="TMP-TENI"/>
    <property type="match status" value="1"/>
</dbReference>
<keyword evidence="5" id="KW-1185">Reference proteome</keyword>
<dbReference type="RefSeq" id="WP_091225964.1">
    <property type="nucleotide sequence ID" value="NZ_FNBG01000001.1"/>
</dbReference>
<dbReference type="OrthoDB" id="9815348at2"/>
<dbReference type="Gene3D" id="3.20.20.70">
    <property type="entry name" value="Aldolase class I"/>
    <property type="match status" value="1"/>
</dbReference>
<dbReference type="GO" id="GO:0009228">
    <property type="term" value="P:thiamine biosynthetic process"/>
    <property type="evidence" value="ECO:0007669"/>
    <property type="project" value="UniProtKB-KW"/>
</dbReference>
<name>A0A1G7EGV5_9BACL</name>